<evidence type="ECO:0000313" key="2">
    <source>
        <dbReference type="Proteomes" id="UP001469553"/>
    </source>
</evidence>
<evidence type="ECO:0000313" key="1">
    <source>
        <dbReference type="EMBL" id="MEQ2308368.1"/>
    </source>
</evidence>
<dbReference type="Proteomes" id="UP001469553">
    <property type="component" value="Unassembled WGS sequence"/>
</dbReference>
<sequence>MESEQSDNDSFTTDRSFKVEDFSSSLSLEVERDFMEPSGPEPYHFKPLAQGADSVNVRSWVLPRQRRSISLRGRASEGDGFIPERGPVTYTWTKLYCLNQ</sequence>
<reference evidence="1 2" key="1">
    <citation type="submission" date="2021-06" db="EMBL/GenBank/DDBJ databases">
        <authorList>
            <person name="Palmer J.M."/>
        </authorList>
    </citation>
    <scope>NUCLEOTIDE SEQUENCE [LARGE SCALE GENOMIC DNA]</scope>
    <source>
        <strain evidence="1 2">AS_MEX2019</strain>
        <tissue evidence="1">Muscle</tissue>
    </source>
</reference>
<protein>
    <submittedName>
        <fullName evidence="1">Uncharacterized protein</fullName>
    </submittedName>
</protein>
<name>A0ABV0ZQ32_9TELE</name>
<dbReference type="EMBL" id="JAHRIP010068766">
    <property type="protein sequence ID" value="MEQ2308368.1"/>
    <property type="molecule type" value="Genomic_DNA"/>
</dbReference>
<proteinExistence type="predicted"/>
<accession>A0ABV0ZQ32</accession>
<gene>
    <name evidence="1" type="ORF">AMECASPLE_027581</name>
</gene>
<keyword evidence="2" id="KW-1185">Reference proteome</keyword>
<comment type="caution">
    <text evidence="1">The sequence shown here is derived from an EMBL/GenBank/DDBJ whole genome shotgun (WGS) entry which is preliminary data.</text>
</comment>
<organism evidence="1 2">
    <name type="scientific">Ameca splendens</name>
    <dbReference type="NCBI Taxonomy" id="208324"/>
    <lineage>
        <taxon>Eukaryota</taxon>
        <taxon>Metazoa</taxon>
        <taxon>Chordata</taxon>
        <taxon>Craniata</taxon>
        <taxon>Vertebrata</taxon>
        <taxon>Euteleostomi</taxon>
        <taxon>Actinopterygii</taxon>
        <taxon>Neopterygii</taxon>
        <taxon>Teleostei</taxon>
        <taxon>Neoteleostei</taxon>
        <taxon>Acanthomorphata</taxon>
        <taxon>Ovalentaria</taxon>
        <taxon>Atherinomorphae</taxon>
        <taxon>Cyprinodontiformes</taxon>
        <taxon>Goodeidae</taxon>
        <taxon>Ameca</taxon>
    </lineage>
</organism>